<dbReference type="GO" id="GO:0015386">
    <property type="term" value="F:potassium:proton antiporter activity"/>
    <property type="evidence" value="ECO:0007669"/>
    <property type="project" value="InterPro"/>
</dbReference>
<dbReference type="Proteomes" id="UP000030687">
    <property type="component" value="Unassembled WGS sequence"/>
</dbReference>
<evidence type="ECO:0000256" key="3">
    <source>
        <dbReference type="ARBA" id="ARBA00023065"/>
    </source>
</evidence>
<evidence type="ECO:0000313" key="4">
    <source>
        <dbReference type="EMBL" id="ESR64056.1"/>
    </source>
</evidence>
<dbReference type="InParanoid" id="V4UNQ6"/>
<name>V4UNQ6_CITCL</name>
<dbReference type="eggNOG" id="KOG1650">
    <property type="taxonomic scope" value="Eukaryota"/>
</dbReference>
<proteinExistence type="predicted"/>
<accession>V4UNQ6</accession>
<reference evidence="4 5" key="1">
    <citation type="submission" date="2013-10" db="EMBL/GenBank/DDBJ databases">
        <authorList>
            <consortium name="International Citrus Genome Consortium"/>
            <person name="Jenkins J."/>
            <person name="Schmutz J."/>
            <person name="Prochnik S."/>
            <person name="Rokhsar D."/>
            <person name="Gmitter F."/>
            <person name="Ollitrault P."/>
            <person name="Machado M."/>
            <person name="Talon M."/>
            <person name="Wincker P."/>
            <person name="Jaillon O."/>
            <person name="Morgante M."/>
        </authorList>
    </citation>
    <scope>NUCLEOTIDE SEQUENCE</scope>
    <source>
        <strain evidence="5">cv. Clemenules</strain>
    </source>
</reference>
<evidence type="ECO:0000256" key="2">
    <source>
        <dbReference type="ARBA" id="ARBA00022449"/>
    </source>
</evidence>
<gene>
    <name evidence="4" type="ORF">CICLE_v100084012mg</name>
</gene>
<organism evidence="4 5">
    <name type="scientific">Citrus clementina</name>
    <name type="common">Clementine</name>
    <name type="synonym">Citrus deliciosa x Citrus sinensis</name>
    <dbReference type="NCBI Taxonomy" id="85681"/>
    <lineage>
        <taxon>Eukaryota</taxon>
        <taxon>Viridiplantae</taxon>
        <taxon>Streptophyta</taxon>
        <taxon>Embryophyta</taxon>
        <taxon>Tracheophyta</taxon>
        <taxon>Spermatophyta</taxon>
        <taxon>Magnoliopsida</taxon>
        <taxon>eudicotyledons</taxon>
        <taxon>Gunneridae</taxon>
        <taxon>Pentapetalae</taxon>
        <taxon>rosids</taxon>
        <taxon>malvids</taxon>
        <taxon>Sapindales</taxon>
        <taxon>Rutaceae</taxon>
        <taxon>Aurantioideae</taxon>
        <taxon>Citrus</taxon>
    </lineage>
</organism>
<dbReference type="AlphaFoldDB" id="V4UNQ6"/>
<dbReference type="Gramene" id="ESR64056">
    <property type="protein sequence ID" value="ESR64056"/>
    <property type="gene ID" value="CICLE_v100084012mg"/>
</dbReference>
<evidence type="ECO:0000313" key="5">
    <source>
        <dbReference type="Proteomes" id="UP000030687"/>
    </source>
</evidence>
<dbReference type="EMBL" id="KI535697">
    <property type="protein sequence ID" value="ESR64056.1"/>
    <property type="molecule type" value="Genomic_DNA"/>
</dbReference>
<sequence>CSDKLGLSLELGSFAAGVMISTTDLAQHTLEQEHL</sequence>
<keyword evidence="5" id="KW-1185">Reference proteome</keyword>
<dbReference type="STRING" id="85681.V4UNQ6"/>
<keyword evidence="1" id="KW-0813">Transport</keyword>
<keyword evidence="2" id="KW-0050">Antiport</keyword>
<evidence type="ECO:0000256" key="1">
    <source>
        <dbReference type="ARBA" id="ARBA00022448"/>
    </source>
</evidence>
<feature type="non-terminal residue" evidence="4">
    <location>
        <position position="1"/>
    </location>
</feature>
<dbReference type="InterPro" id="IPR045158">
    <property type="entry name" value="KEA4/5/6-like"/>
</dbReference>
<dbReference type="KEGG" id="cic:CICLE_v100084012m"/>
<keyword evidence="3" id="KW-0406">Ion transport</keyword>
<dbReference type="PANTHER" id="PTHR16254">
    <property type="entry name" value="POTASSIUM/PROTON ANTIPORTER-RELATED"/>
    <property type="match status" value="1"/>
</dbReference>
<protein>
    <submittedName>
        <fullName evidence="4">Uncharacterized protein</fullName>
    </submittedName>
</protein>
<dbReference type="PANTHER" id="PTHR16254:SF14">
    <property type="entry name" value="TRANSMEMBRANE AND COILED-COIL DOMAIN-CONTAINING PROTEIN 3"/>
    <property type="match status" value="1"/>
</dbReference>